<name>A0A0D4ZZU4_9SPHN</name>
<dbReference type="GO" id="GO:0003697">
    <property type="term" value="F:single-stranded DNA binding"/>
    <property type="evidence" value="ECO:0007669"/>
    <property type="project" value="InterPro"/>
</dbReference>
<dbReference type="RefSeq" id="WP_087575739.1">
    <property type="nucleotide sequence ID" value="NZ_KM017071.1"/>
</dbReference>
<feature type="domain" description="Polyvalent protein metallopeptidase" evidence="2">
    <location>
        <begin position="162"/>
        <end position="288"/>
    </location>
</feature>
<sequence>MARNSKTPRSNVERADIYQEITDQIIALLEHGVRPWSPSCASGSASLPLRTCGAHYQGINILLLWAQSMARGYANPTWMTFKKALELGGNVKKGERGTRIVYAGSVARKGEVGQANEEDKERRISFLKRFTVFNRQQIEGLPEELFPTPAPVIQNRDHRDPRLDSVFSALGVKIVEKDGGAFYSPSTDTITMPRFESFTSGNAYYATLAHEMSHAVGSSDRLNRETLQKYGTSVAMRAKEEMLVEISASFVCATLGMEPTEREDHAAYLASWLTVLRGEKRAIFQAATAAQAASDFILAAAEAARGQQAA</sequence>
<dbReference type="InterPro" id="IPR041459">
    <property type="entry name" value="MPTase-PolyVal"/>
</dbReference>
<dbReference type="InterPro" id="IPR013610">
    <property type="entry name" value="ArdC_N"/>
</dbReference>
<evidence type="ECO:0000313" key="3">
    <source>
        <dbReference type="EMBL" id="AJW29473.1"/>
    </source>
</evidence>
<evidence type="ECO:0000259" key="1">
    <source>
        <dbReference type="Pfam" id="PF08401"/>
    </source>
</evidence>
<dbReference type="EMBL" id="KM017071">
    <property type="protein sequence ID" value="AJW29473.1"/>
    <property type="molecule type" value="Genomic_DNA"/>
</dbReference>
<dbReference type="PIRSF" id="PIRSF037112">
    <property type="entry name" value="Antirestriction_ArdC"/>
    <property type="match status" value="1"/>
</dbReference>
<proteinExistence type="predicted"/>
<accession>A0A0D4ZZU4</accession>
<feature type="domain" description="N-terminal" evidence="1">
    <location>
        <begin position="16"/>
        <end position="133"/>
    </location>
</feature>
<reference evidence="3" key="1">
    <citation type="submission" date="2014-06" db="EMBL/GenBank/DDBJ databases">
        <title>Molecular and ecological studies on carbamate pesticide degrading bacteria isolated from agricultural soils.</title>
        <authorList>
            <person name="Kim D.-U."/>
            <person name="Ka J.-O."/>
        </authorList>
    </citation>
    <scope>NUCLEOTIDE SEQUENCE</scope>
    <source>
        <strain evidence="3">JE1</strain>
        <plasmid evidence="3">pJE1</plasmid>
    </source>
</reference>
<evidence type="ECO:0000259" key="2">
    <source>
        <dbReference type="Pfam" id="PF18818"/>
    </source>
</evidence>
<protein>
    <submittedName>
        <fullName evidence="3">Antirestriction protein</fullName>
    </submittedName>
</protein>
<dbReference type="InterPro" id="IPR017113">
    <property type="entry name" value="Antirestriction_ArdC"/>
</dbReference>
<dbReference type="Pfam" id="PF18818">
    <property type="entry name" value="MPTase-PolyVal"/>
    <property type="match status" value="1"/>
</dbReference>
<dbReference type="Pfam" id="PF08401">
    <property type="entry name" value="ArdcN"/>
    <property type="match status" value="1"/>
</dbReference>
<organism evidence="3">
    <name type="scientific">Sphingomonas sp. JE1</name>
    <dbReference type="NCBI Taxonomy" id="1628059"/>
    <lineage>
        <taxon>Bacteria</taxon>
        <taxon>Pseudomonadati</taxon>
        <taxon>Pseudomonadota</taxon>
        <taxon>Alphaproteobacteria</taxon>
        <taxon>Sphingomonadales</taxon>
        <taxon>Sphingomonadaceae</taxon>
        <taxon>Sphingomonas</taxon>
    </lineage>
</organism>
<keyword evidence="3" id="KW-0614">Plasmid</keyword>
<geneLocation type="plasmid" evidence="3">
    <name>pJE1</name>
</geneLocation>
<gene>
    <name evidence="3" type="ORF">pJE1_051</name>
</gene>
<dbReference type="AlphaFoldDB" id="A0A0D4ZZU4"/>